<accession>A0A4Y9YWQ8</accession>
<comment type="caution">
    <text evidence="6">The sequence shown here is derived from an EMBL/GenBank/DDBJ whole genome shotgun (WGS) entry which is preliminary data.</text>
</comment>
<dbReference type="InterPro" id="IPR016169">
    <property type="entry name" value="FAD-bd_PCMH_sub2"/>
</dbReference>
<dbReference type="AlphaFoldDB" id="A0A4Y9YWQ8"/>
<keyword evidence="3" id="KW-0274">FAD</keyword>
<dbReference type="EMBL" id="SEOQ01000285">
    <property type="protein sequence ID" value="TFY66021.1"/>
    <property type="molecule type" value="Genomic_DNA"/>
</dbReference>
<protein>
    <recommendedName>
        <fullName evidence="5">FAD-binding PCMH-type domain-containing protein</fullName>
    </recommendedName>
</protein>
<evidence type="ECO:0000256" key="3">
    <source>
        <dbReference type="ARBA" id="ARBA00022827"/>
    </source>
</evidence>
<organism evidence="6 7">
    <name type="scientific">Dentipellis fragilis</name>
    <dbReference type="NCBI Taxonomy" id="205917"/>
    <lineage>
        <taxon>Eukaryota</taxon>
        <taxon>Fungi</taxon>
        <taxon>Dikarya</taxon>
        <taxon>Basidiomycota</taxon>
        <taxon>Agaricomycotina</taxon>
        <taxon>Agaricomycetes</taxon>
        <taxon>Russulales</taxon>
        <taxon>Hericiaceae</taxon>
        <taxon>Dentipellis</taxon>
    </lineage>
</organism>
<dbReference type="InterPro" id="IPR006094">
    <property type="entry name" value="Oxid_FAD_bind_N"/>
</dbReference>
<dbReference type="InterPro" id="IPR036318">
    <property type="entry name" value="FAD-bd_PCMH-like_sf"/>
</dbReference>
<keyword evidence="4" id="KW-0560">Oxidoreductase</keyword>
<feature type="domain" description="FAD-binding PCMH-type" evidence="5">
    <location>
        <begin position="81"/>
        <end position="250"/>
    </location>
</feature>
<dbReference type="PANTHER" id="PTHR42973:SF13">
    <property type="entry name" value="FAD-BINDING PCMH-TYPE DOMAIN-CONTAINING PROTEIN"/>
    <property type="match status" value="1"/>
</dbReference>
<proteinExistence type="inferred from homology"/>
<evidence type="ECO:0000256" key="1">
    <source>
        <dbReference type="ARBA" id="ARBA00005466"/>
    </source>
</evidence>
<dbReference type="STRING" id="205917.A0A4Y9YWQ8"/>
<comment type="similarity">
    <text evidence="1">Belongs to the oxygen-dependent FAD-linked oxidoreductase family.</text>
</comment>
<gene>
    <name evidence="6" type="ORF">EVG20_g5059</name>
</gene>
<dbReference type="Pfam" id="PF08031">
    <property type="entry name" value="BBE"/>
    <property type="match status" value="1"/>
</dbReference>
<dbReference type="OrthoDB" id="2151789at2759"/>
<dbReference type="Proteomes" id="UP000298327">
    <property type="component" value="Unassembled WGS sequence"/>
</dbReference>
<dbReference type="GO" id="GO:0016491">
    <property type="term" value="F:oxidoreductase activity"/>
    <property type="evidence" value="ECO:0007669"/>
    <property type="project" value="UniProtKB-KW"/>
</dbReference>
<keyword evidence="7" id="KW-1185">Reference proteome</keyword>
<reference evidence="6 7" key="1">
    <citation type="submission" date="2019-02" db="EMBL/GenBank/DDBJ databases">
        <title>Genome sequencing of the rare red list fungi Dentipellis fragilis.</title>
        <authorList>
            <person name="Buettner E."/>
            <person name="Kellner H."/>
        </authorList>
    </citation>
    <scope>NUCLEOTIDE SEQUENCE [LARGE SCALE GENOMIC DNA]</scope>
    <source>
        <strain evidence="6 7">DSM 105465</strain>
    </source>
</reference>
<evidence type="ECO:0000256" key="2">
    <source>
        <dbReference type="ARBA" id="ARBA00022630"/>
    </source>
</evidence>
<dbReference type="InterPro" id="IPR012951">
    <property type="entry name" value="BBE"/>
</dbReference>
<sequence length="502" mass="52733">MYKSFPLFDCKQCIDMAALKLTSAILLSSVLHLMHAQSSGGNNTVLTACQSIASAVSPASGVFYPGSSSYTADISHWANSSSQNSVCSVEPGTVQDVSAILQILGTSRTPFGVKGGGHSANTGFSSTTGVEISMTRFSEVVYDESDQTVDIGSGLIWDDVYAALEPQGVIVVGGRMSGVGVAGFTLGGGLSYKSNQFGLAVDNIQSYELVLPNGTMTTVTSADDDLWFGLRGGLNNFGIVTKFTMNAFPQGEIWGGAITIPSSRIDGAIDAFVAYQANMSDPKASLLAEFVYSSGEVTMSMGLFYDAPTPPSGVFDVLLAIPGANVSVSTTTTTALLQNGGVIPAESNTLLHAAPVTTFSKAVLNAVRNETQFWGDELTSDSLTSIINVVDVFLPSMYSHGSASAYPPDRSTVIEPVNLLFMWTDPAATDRMHDAMVQSADKMRAAAVADGQDVANAVIYSNYALGDVPLEAVYGGNVERLRGIKGRYDPDNVMGLAGGFRF</sequence>
<evidence type="ECO:0000256" key="4">
    <source>
        <dbReference type="ARBA" id="ARBA00023002"/>
    </source>
</evidence>
<dbReference type="Gene3D" id="3.30.465.10">
    <property type="match status" value="2"/>
</dbReference>
<dbReference type="InterPro" id="IPR016166">
    <property type="entry name" value="FAD-bd_PCMH"/>
</dbReference>
<dbReference type="Pfam" id="PF01565">
    <property type="entry name" value="FAD_binding_4"/>
    <property type="match status" value="1"/>
</dbReference>
<evidence type="ECO:0000259" key="5">
    <source>
        <dbReference type="PROSITE" id="PS51387"/>
    </source>
</evidence>
<evidence type="ECO:0000313" key="7">
    <source>
        <dbReference type="Proteomes" id="UP000298327"/>
    </source>
</evidence>
<dbReference type="InterPro" id="IPR050416">
    <property type="entry name" value="FAD-linked_Oxidoreductase"/>
</dbReference>
<evidence type="ECO:0000313" key="6">
    <source>
        <dbReference type="EMBL" id="TFY66021.1"/>
    </source>
</evidence>
<dbReference type="PROSITE" id="PS51387">
    <property type="entry name" value="FAD_PCMH"/>
    <property type="match status" value="1"/>
</dbReference>
<dbReference type="PANTHER" id="PTHR42973">
    <property type="entry name" value="BINDING OXIDOREDUCTASE, PUTATIVE (AFU_ORTHOLOGUE AFUA_1G17690)-RELATED"/>
    <property type="match status" value="1"/>
</dbReference>
<dbReference type="GO" id="GO:0071949">
    <property type="term" value="F:FAD binding"/>
    <property type="evidence" value="ECO:0007669"/>
    <property type="project" value="InterPro"/>
</dbReference>
<dbReference type="SUPFAM" id="SSF56176">
    <property type="entry name" value="FAD-binding/transporter-associated domain-like"/>
    <property type="match status" value="1"/>
</dbReference>
<keyword evidence="2" id="KW-0285">Flavoprotein</keyword>
<name>A0A4Y9YWQ8_9AGAM</name>